<dbReference type="EMBL" id="CAXLJM020000151">
    <property type="protein sequence ID" value="CAL8143182.1"/>
    <property type="molecule type" value="Genomic_DNA"/>
</dbReference>
<reference evidence="5 6" key="1">
    <citation type="submission" date="2024-08" db="EMBL/GenBank/DDBJ databases">
        <authorList>
            <person name="Cucini C."/>
            <person name="Frati F."/>
        </authorList>
    </citation>
    <scope>NUCLEOTIDE SEQUENCE [LARGE SCALE GENOMIC DNA]</scope>
</reference>
<feature type="region of interest" description="Disordered" evidence="3">
    <location>
        <begin position="211"/>
        <end position="231"/>
    </location>
</feature>
<comment type="subcellular location">
    <subcellularLocation>
        <location evidence="1">Nucleus</location>
    </subcellularLocation>
</comment>
<accession>A0ABP1S471</accession>
<feature type="compositionally biased region" description="Basic residues" evidence="3">
    <location>
        <begin position="529"/>
        <end position="538"/>
    </location>
</feature>
<evidence type="ECO:0000256" key="3">
    <source>
        <dbReference type="SAM" id="MobiDB-lite"/>
    </source>
</evidence>
<evidence type="ECO:0000313" key="6">
    <source>
        <dbReference type="Proteomes" id="UP001642540"/>
    </source>
</evidence>
<protein>
    <recommendedName>
        <fullName evidence="4">KANL2-like probable zinc-finger domain-containing protein</fullName>
    </recommendedName>
</protein>
<gene>
    <name evidence="5" type="ORF">ODALV1_LOCUS29328</name>
</gene>
<dbReference type="Pfam" id="PF13891">
    <property type="entry name" value="zf-C3HC3H_KANSL2"/>
    <property type="match status" value="1"/>
</dbReference>
<feature type="region of interest" description="Disordered" evidence="3">
    <location>
        <begin position="498"/>
        <end position="602"/>
    </location>
</feature>
<feature type="compositionally biased region" description="Polar residues" evidence="3">
    <location>
        <begin position="98"/>
        <end position="107"/>
    </location>
</feature>
<dbReference type="InterPro" id="IPR025927">
    <property type="entry name" value="Znf_KANL2-like"/>
</dbReference>
<dbReference type="PANTHER" id="PTHR16198">
    <property type="match status" value="1"/>
</dbReference>
<feature type="domain" description="KANL2-like probable zinc-finger" evidence="4">
    <location>
        <begin position="18"/>
        <end position="79"/>
    </location>
</feature>
<dbReference type="Proteomes" id="UP001642540">
    <property type="component" value="Unassembled WGS sequence"/>
</dbReference>
<name>A0ABP1S471_9HEXA</name>
<feature type="region of interest" description="Disordered" evidence="3">
    <location>
        <begin position="711"/>
        <end position="734"/>
    </location>
</feature>
<feature type="compositionally biased region" description="Basic and acidic residues" evidence="3">
    <location>
        <begin position="160"/>
        <end position="174"/>
    </location>
</feature>
<feature type="region of interest" description="Disordered" evidence="3">
    <location>
        <begin position="151"/>
        <end position="177"/>
    </location>
</feature>
<proteinExistence type="predicted"/>
<comment type="caution">
    <text evidence="5">The sequence shown here is derived from an EMBL/GenBank/DDBJ whole genome shotgun (WGS) entry which is preliminary data.</text>
</comment>
<feature type="compositionally biased region" description="Polar residues" evidence="3">
    <location>
        <begin position="714"/>
        <end position="728"/>
    </location>
</feature>
<keyword evidence="2" id="KW-0539">Nucleus</keyword>
<sequence>MFEGKHIHFSPTDNKPLCSYSGKICRQRRLNGYAFCIRHILEDKSAPFKQCSYVTRNNSQKCLNAIPANQDRGYCHSHMQVVGIIPKTERKTKAQPAQKDTSNSSPHASEKHSLSNSVSSKKDPGAVFRFEEDSSDITDVFSYKNGLANGSFNGKGKASKARDTHNTTPREAKNVKSQNGISHPVTFTTKKITDKNKNVYTTVVPANSNGSSKVALKNSNSNSSTEISATTVQHKSSSRVVQLSICIQTDSSRGSALKSYDVDEVRHFEQLKTLKQLDKSVLSDSVCEEKSENAKLNIFPRFATNHGISSWTTNSKDSCNEDWKSEIVGNPPPPPLITRSNNGIIIKTEPQAVYIHENSGIKDDKNLVGNQPSGCVLYLSGNNNSSSTSSKANSIENRDLTTRHDFLAHVRHSFKSQYKTIKKACKVSEKCELNTKRKLANSILQCIKIDSSICAQVLLGYDVKFPSTGTGNDVEKDNGKKTEYDDYEFFDSDSPSVAEDYKNTKNSGSVNKKTCGKDQKPIESNGKGAKSKAQRRPHVSGVKTQQIESCSSDPTGAAENDAHNGSMVPAKAKSHKASKRVEKSKPAEVTKESKFTPVTTSKKKLKRSDAVLVISDDSSASNIINETIKDVSEGISSVNSSSNSNTLENIAAGNPKRRRLEISDVTKNGAELCLTSNGHSPPGICTVAPPFDMSDHTTTSAHIGLQSKIKVEGRSQSTHHSQKLNQGVGNPMHDVHELHDMLNHSQLSSVTSHRNQGLETVLNSVGSSENAGTPDGVITDASFDSTFEHSTSSQPDCDFSEDDLEHSFELQIDPEIESQASRLLEDNVLTEADFTELFPDNRMSDHKLGRNDLQELGLEFDVNDIDYSLFANIFPNFPRTSQPESISISNQF</sequence>
<evidence type="ECO:0000256" key="1">
    <source>
        <dbReference type="ARBA" id="ARBA00004123"/>
    </source>
</evidence>
<evidence type="ECO:0000313" key="5">
    <source>
        <dbReference type="EMBL" id="CAL8143182.1"/>
    </source>
</evidence>
<feature type="compositionally biased region" description="Basic and acidic residues" evidence="3">
    <location>
        <begin position="579"/>
        <end position="594"/>
    </location>
</feature>
<feature type="compositionally biased region" description="Polar residues" evidence="3">
    <location>
        <begin position="542"/>
        <end position="554"/>
    </location>
</feature>
<dbReference type="PANTHER" id="PTHR16198:SF2">
    <property type="entry name" value="INO80 COMPLEX SUBUNIT D"/>
    <property type="match status" value="1"/>
</dbReference>
<evidence type="ECO:0000256" key="2">
    <source>
        <dbReference type="ARBA" id="ARBA00023242"/>
    </source>
</evidence>
<evidence type="ECO:0000259" key="4">
    <source>
        <dbReference type="Pfam" id="PF13891"/>
    </source>
</evidence>
<keyword evidence="6" id="KW-1185">Reference proteome</keyword>
<organism evidence="5 6">
    <name type="scientific">Orchesella dallaii</name>
    <dbReference type="NCBI Taxonomy" id="48710"/>
    <lineage>
        <taxon>Eukaryota</taxon>
        <taxon>Metazoa</taxon>
        <taxon>Ecdysozoa</taxon>
        <taxon>Arthropoda</taxon>
        <taxon>Hexapoda</taxon>
        <taxon>Collembola</taxon>
        <taxon>Entomobryomorpha</taxon>
        <taxon>Entomobryoidea</taxon>
        <taxon>Orchesellidae</taxon>
        <taxon>Orchesellinae</taxon>
        <taxon>Orchesella</taxon>
    </lineage>
</organism>
<feature type="region of interest" description="Disordered" evidence="3">
    <location>
        <begin position="85"/>
        <end position="122"/>
    </location>
</feature>